<feature type="transmembrane region" description="Helical" evidence="1">
    <location>
        <begin position="245"/>
        <end position="270"/>
    </location>
</feature>
<dbReference type="AlphaFoldDB" id="A0A0J1HA75"/>
<organism evidence="2 3">
    <name type="scientific">Photobacterium ganghwense</name>
    <dbReference type="NCBI Taxonomy" id="320778"/>
    <lineage>
        <taxon>Bacteria</taxon>
        <taxon>Pseudomonadati</taxon>
        <taxon>Pseudomonadota</taxon>
        <taxon>Gammaproteobacteria</taxon>
        <taxon>Vibrionales</taxon>
        <taxon>Vibrionaceae</taxon>
        <taxon>Photobacterium</taxon>
    </lineage>
</organism>
<keyword evidence="1" id="KW-0472">Membrane</keyword>
<keyword evidence="1" id="KW-0812">Transmembrane</keyword>
<evidence type="ECO:0000313" key="3">
    <source>
        <dbReference type="Proteomes" id="UP000035909"/>
    </source>
</evidence>
<dbReference type="PATRIC" id="fig|320778.3.peg.2668"/>
<sequence>MKSWMTLLQKELLEYRIVIKLPLFLVVFAVVNFAIVLSGDSQVMFSVKSSGAMIDWGIEADAFAGLIGKLNELLAGIVSLVLFFIYVPKTMRKEKQEGSLMFWRSMPVSDTLAVAAKLCFALVVIPAISSVLLLSADAIVWVLASLFMPQDVIASLGISVTGAAMHWIGYVTRLGLMSLALLPIATLLLAVSQLTRYPLLTVIMAIVIFKVAMIQATGSTELGSRLSDIYWLPVTVLTSSEPLPAYLMLGWLNAILLVASVLMFLASVWLRGRDEMLRM</sequence>
<reference evidence="2 3" key="1">
    <citation type="submission" date="2015-05" db="EMBL/GenBank/DDBJ databases">
        <title>Photobacterium galathea sp. nov.</title>
        <authorList>
            <person name="Machado H."/>
            <person name="Gram L."/>
        </authorList>
    </citation>
    <scope>NUCLEOTIDE SEQUENCE [LARGE SCALE GENOMIC DNA]</scope>
    <source>
        <strain evidence="2 3">DSM 22954</strain>
    </source>
</reference>
<evidence type="ECO:0000313" key="2">
    <source>
        <dbReference type="EMBL" id="KLV08600.1"/>
    </source>
</evidence>
<dbReference type="RefSeq" id="WP_047885527.1">
    <property type="nucleotide sequence ID" value="NZ_CP071325.1"/>
</dbReference>
<dbReference type="OrthoDB" id="118685at2"/>
<feature type="transmembrane region" description="Helical" evidence="1">
    <location>
        <begin position="21"/>
        <end position="39"/>
    </location>
</feature>
<feature type="transmembrane region" description="Helical" evidence="1">
    <location>
        <begin position="73"/>
        <end position="91"/>
    </location>
</feature>
<feature type="transmembrane region" description="Helical" evidence="1">
    <location>
        <begin position="112"/>
        <end position="144"/>
    </location>
</feature>
<name>A0A0J1HA75_9GAMM</name>
<feature type="transmembrane region" description="Helical" evidence="1">
    <location>
        <begin position="197"/>
        <end position="216"/>
    </location>
</feature>
<dbReference type="EMBL" id="LDOU01000013">
    <property type="protein sequence ID" value="KLV08600.1"/>
    <property type="molecule type" value="Genomic_DNA"/>
</dbReference>
<evidence type="ECO:0000256" key="1">
    <source>
        <dbReference type="SAM" id="Phobius"/>
    </source>
</evidence>
<keyword evidence="3" id="KW-1185">Reference proteome</keyword>
<proteinExistence type="predicted"/>
<accession>A0A0J1HA75</accession>
<protein>
    <recommendedName>
        <fullName evidence="4">ABC transporter</fullName>
    </recommendedName>
</protein>
<keyword evidence="1" id="KW-1133">Transmembrane helix</keyword>
<evidence type="ECO:0008006" key="4">
    <source>
        <dbReference type="Google" id="ProtNLM"/>
    </source>
</evidence>
<comment type="caution">
    <text evidence="2">The sequence shown here is derived from an EMBL/GenBank/DDBJ whole genome shotgun (WGS) entry which is preliminary data.</text>
</comment>
<gene>
    <name evidence="2" type="ORF">ABT57_12235</name>
</gene>
<feature type="transmembrane region" description="Helical" evidence="1">
    <location>
        <begin position="164"/>
        <end position="190"/>
    </location>
</feature>
<dbReference type="Proteomes" id="UP000035909">
    <property type="component" value="Unassembled WGS sequence"/>
</dbReference>